<keyword evidence="2" id="KW-0645">Protease</keyword>
<dbReference type="GO" id="GO:0004843">
    <property type="term" value="F:cysteine-type deubiquitinase activity"/>
    <property type="evidence" value="ECO:0007669"/>
    <property type="project" value="UniProtKB-UniRule"/>
</dbReference>
<dbReference type="Pfam" id="PF00443">
    <property type="entry name" value="UCH"/>
    <property type="match status" value="1"/>
</dbReference>
<dbReference type="GO" id="GO:0006508">
    <property type="term" value="P:proteolysis"/>
    <property type="evidence" value="ECO:0007669"/>
    <property type="project" value="UniProtKB-KW"/>
</dbReference>
<sequence>MRQYGVDCLNLYERLMAYFMWEWSKIQEDGADLENAYGPGMTGLINIGSSCYMNSVLQSFLLVPDFCNRFGGANALRTMHALPPADMYMDFNGQLARLVHAMLEGEYSLPDNPHNGIKPTQFKRIAGAGHPEFKTARQQDAEEYVRYLIEKITAKTPAGVSDPMLAFKFHKEERLQDLNTRKVRYTQNEETVLAIPVLKSSLHAIPDQEGRFSACFKECLANVFEPEQIEDRYLKSVTFKSFPDFLIVQLQKFTVDEATYQQKKLDIDLAVPDVLDLSQYRSLGGLQPGETPMEENEPIVVAAPKLDVDENIVAQLEGMGFSRNAALKAALDTKTQGLEAAAEWLMLRLDDPSINDPPVNPAGPVNVNPGSSVDNESVSMLEGFGFTKHQARFALHKFNFDANMAAEWLFMHIDEVPPEPAAEEKPVAHQETSTGVNQMRDGNGKYHLVGFISHMGSSPHSGHYVAHLLRGNRWVLYNDEKVAYSQNPPKQLAYLYLYRRQ</sequence>
<protein>
    <recommendedName>
        <fullName evidence="2">Ubiquitin carboxyl-terminal hydrolase</fullName>
        <ecNumber evidence="2">3.4.19.12</ecNumber>
    </recommendedName>
</protein>
<feature type="domain" description="UBA" evidence="3">
    <location>
        <begin position="372"/>
        <end position="412"/>
    </location>
</feature>
<keyword evidence="2" id="KW-0378">Hydrolase</keyword>
<dbReference type="InterPro" id="IPR001394">
    <property type="entry name" value="Peptidase_C19_UCH"/>
</dbReference>
<dbReference type="PROSITE" id="PS00973">
    <property type="entry name" value="USP_2"/>
    <property type="match status" value="1"/>
</dbReference>
<dbReference type="SUPFAM" id="SSF54001">
    <property type="entry name" value="Cysteine proteinases"/>
    <property type="match status" value="1"/>
</dbReference>
<comment type="catalytic activity">
    <reaction evidence="2">
        <text>Thiol-dependent hydrolysis of ester, thioester, amide, peptide and isopeptide bonds formed by the C-terminal Gly of ubiquitin (a 76-residue protein attached to proteins as an intracellular targeting signal).</text>
        <dbReference type="EC" id="3.4.19.12"/>
    </reaction>
</comment>
<dbReference type="InterPro" id="IPR050164">
    <property type="entry name" value="Peptidase_C19"/>
</dbReference>
<dbReference type="SMART" id="SM00165">
    <property type="entry name" value="UBA"/>
    <property type="match status" value="2"/>
</dbReference>
<dbReference type="EC" id="3.4.19.12" evidence="2"/>
<evidence type="ECO:0000256" key="2">
    <source>
        <dbReference type="RuleBase" id="RU366025"/>
    </source>
</evidence>
<evidence type="ECO:0000313" key="6">
    <source>
        <dbReference type="WBParaSite" id="MBELARI_LOCUS18159"/>
    </source>
</evidence>
<dbReference type="PROSITE" id="PS50030">
    <property type="entry name" value="UBA"/>
    <property type="match status" value="2"/>
</dbReference>
<dbReference type="PANTHER" id="PTHR24006">
    <property type="entry name" value="UBIQUITIN CARBOXYL-TERMINAL HYDROLASE"/>
    <property type="match status" value="1"/>
</dbReference>
<organism evidence="5 6">
    <name type="scientific">Mesorhabditis belari</name>
    <dbReference type="NCBI Taxonomy" id="2138241"/>
    <lineage>
        <taxon>Eukaryota</taxon>
        <taxon>Metazoa</taxon>
        <taxon>Ecdysozoa</taxon>
        <taxon>Nematoda</taxon>
        <taxon>Chromadorea</taxon>
        <taxon>Rhabditida</taxon>
        <taxon>Rhabditina</taxon>
        <taxon>Rhabditomorpha</taxon>
        <taxon>Rhabditoidea</taxon>
        <taxon>Rhabditidae</taxon>
        <taxon>Mesorhabditinae</taxon>
        <taxon>Mesorhabditis</taxon>
    </lineage>
</organism>
<dbReference type="WBParaSite" id="MBELARI_LOCUS18159">
    <property type="protein sequence ID" value="MBELARI_LOCUS18159"/>
    <property type="gene ID" value="MBELARI_LOCUS18159"/>
</dbReference>
<dbReference type="PROSITE" id="PS50235">
    <property type="entry name" value="USP_3"/>
    <property type="match status" value="1"/>
</dbReference>
<evidence type="ECO:0000259" key="4">
    <source>
        <dbReference type="PROSITE" id="PS50235"/>
    </source>
</evidence>
<reference evidence="6" key="1">
    <citation type="submission" date="2024-02" db="UniProtKB">
        <authorList>
            <consortium name="WormBaseParasite"/>
        </authorList>
    </citation>
    <scope>IDENTIFICATION</scope>
</reference>
<name>A0AAF3J5W1_9BILA</name>
<feature type="domain" description="UBA" evidence="3">
    <location>
        <begin position="307"/>
        <end position="348"/>
    </location>
</feature>
<dbReference type="Pfam" id="PF00627">
    <property type="entry name" value="UBA"/>
    <property type="match status" value="1"/>
</dbReference>
<evidence type="ECO:0000313" key="5">
    <source>
        <dbReference type="Proteomes" id="UP000887575"/>
    </source>
</evidence>
<dbReference type="GO" id="GO:0005829">
    <property type="term" value="C:cytosol"/>
    <property type="evidence" value="ECO:0007669"/>
    <property type="project" value="TreeGrafter"/>
</dbReference>
<keyword evidence="2" id="KW-0788">Thiol protease</keyword>
<dbReference type="Proteomes" id="UP000887575">
    <property type="component" value="Unassembled WGS sequence"/>
</dbReference>
<dbReference type="AlphaFoldDB" id="A0AAF3J5W1"/>
<dbReference type="InterPro" id="IPR018200">
    <property type="entry name" value="USP_CS"/>
</dbReference>
<dbReference type="InterPro" id="IPR028889">
    <property type="entry name" value="USP"/>
</dbReference>
<dbReference type="Gene3D" id="1.10.8.10">
    <property type="entry name" value="DNA helicase RuvA subunit, C-terminal domain"/>
    <property type="match status" value="2"/>
</dbReference>
<dbReference type="PANTHER" id="PTHR24006:SF664">
    <property type="entry name" value="UBIQUITIN CARBOXYL-TERMINAL HYDROLASE"/>
    <property type="match status" value="1"/>
</dbReference>
<proteinExistence type="inferred from homology"/>
<dbReference type="SUPFAM" id="SSF46934">
    <property type="entry name" value="UBA-like"/>
    <property type="match status" value="1"/>
</dbReference>
<accession>A0AAF3J5W1</accession>
<dbReference type="InterPro" id="IPR015940">
    <property type="entry name" value="UBA"/>
</dbReference>
<keyword evidence="2" id="KW-0833">Ubl conjugation pathway</keyword>
<feature type="domain" description="USP" evidence="4">
    <location>
        <begin position="42"/>
        <end position="501"/>
    </location>
</feature>
<dbReference type="InterPro" id="IPR038765">
    <property type="entry name" value="Papain-like_cys_pep_sf"/>
</dbReference>
<evidence type="ECO:0000259" key="3">
    <source>
        <dbReference type="PROSITE" id="PS50030"/>
    </source>
</evidence>
<dbReference type="Gene3D" id="3.90.70.10">
    <property type="entry name" value="Cysteine proteinases"/>
    <property type="match status" value="1"/>
</dbReference>
<dbReference type="InterPro" id="IPR009060">
    <property type="entry name" value="UBA-like_sf"/>
</dbReference>
<comment type="similarity">
    <text evidence="1 2">Belongs to the peptidase C19 family.</text>
</comment>
<dbReference type="PROSITE" id="PS00972">
    <property type="entry name" value="USP_1"/>
    <property type="match status" value="1"/>
</dbReference>
<keyword evidence="5" id="KW-1185">Reference proteome</keyword>
<dbReference type="GO" id="GO:0016579">
    <property type="term" value="P:protein deubiquitination"/>
    <property type="evidence" value="ECO:0007669"/>
    <property type="project" value="InterPro"/>
</dbReference>
<dbReference type="GO" id="GO:0005634">
    <property type="term" value="C:nucleus"/>
    <property type="evidence" value="ECO:0007669"/>
    <property type="project" value="TreeGrafter"/>
</dbReference>
<evidence type="ECO:0000256" key="1">
    <source>
        <dbReference type="ARBA" id="ARBA00009085"/>
    </source>
</evidence>